<dbReference type="SUPFAM" id="SSF160631">
    <property type="entry name" value="SMI1/KNR4-like"/>
    <property type="match status" value="1"/>
</dbReference>
<protein>
    <recommendedName>
        <fullName evidence="1">Knr4/Smi1-like domain-containing protein</fullName>
    </recommendedName>
</protein>
<geneLocation type="plasmid" evidence="2 3">
    <name>pPP7</name>
</geneLocation>
<feature type="domain" description="Knr4/Smi1-like" evidence="1">
    <location>
        <begin position="2"/>
        <end position="119"/>
    </location>
</feature>
<sequence>MAIDEFELKIQIQLPVSIVKFLYEIKGREPEKDVFECKIDSEYSMEVSIEYFMSLDEIISSFHYIGEKLRRYKVLPIAQSLGSPLICVGFDISNLGKIFVLDDGFGLIFQSNDLNSFLSSLKSEEL</sequence>
<organism evidence="2 3">
    <name type="scientific">Persicobacter psychrovividus</name>
    <dbReference type="NCBI Taxonomy" id="387638"/>
    <lineage>
        <taxon>Bacteria</taxon>
        <taxon>Pseudomonadati</taxon>
        <taxon>Bacteroidota</taxon>
        <taxon>Cytophagia</taxon>
        <taxon>Cytophagales</taxon>
        <taxon>Persicobacteraceae</taxon>
        <taxon>Persicobacter</taxon>
    </lineage>
</organism>
<dbReference type="InterPro" id="IPR018958">
    <property type="entry name" value="Knr4/Smi1-like_dom"/>
</dbReference>
<name>A0ABM7VML5_9BACT</name>
<accession>A0ABM7VML5</accession>
<evidence type="ECO:0000313" key="3">
    <source>
        <dbReference type="Proteomes" id="UP001354989"/>
    </source>
</evidence>
<dbReference type="Proteomes" id="UP001354989">
    <property type="component" value="Plasmid pPP7"/>
</dbReference>
<gene>
    <name evidence="2" type="ORF">PEPS_45380</name>
</gene>
<evidence type="ECO:0000259" key="1">
    <source>
        <dbReference type="Pfam" id="PF09346"/>
    </source>
</evidence>
<dbReference type="RefSeq" id="WP_338399432.1">
    <property type="nucleotide sequence ID" value="NZ_AP025299.1"/>
</dbReference>
<dbReference type="Gene3D" id="3.40.1580.10">
    <property type="entry name" value="SMI1/KNR4-like"/>
    <property type="match status" value="1"/>
</dbReference>
<evidence type="ECO:0000313" key="2">
    <source>
        <dbReference type="EMBL" id="BDD02258.1"/>
    </source>
</evidence>
<proteinExistence type="predicted"/>
<dbReference type="EMBL" id="AP025299">
    <property type="protein sequence ID" value="BDD02258.1"/>
    <property type="molecule type" value="Genomic_DNA"/>
</dbReference>
<dbReference type="Pfam" id="PF09346">
    <property type="entry name" value="SMI1_KNR4"/>
    <property type="match status" value="1"/>
</dbReference>
<dbReference type="InterPro" id="IPR037883">
    <property type="entry name" value="Knr4/Smi1-like_sf"/>
</dbReference>
<keyword evidence="2" id="KW-0614">Plasmid</keyword>
<keyword evidence="3" id="KW-1185">Reference proteome</keyword>
<reference evidence="2 3" key="1">
    <citation type="submission" date="2021-12" db="EMBL/GenBank/DDBJ databases">
        <title>Genome sequencing of bacteria with rrn-lacking chromosome and rrn-plasmid.</title>
        <authorList>
            <person name="Anda M."/>
            <person name="Iwasaki W."/>
        </authorList>
    </citation>
    <scope>NUCLEOTIDE SEQUENCE [LARGE SCALE GENOMIC DNA]</scope>
    <source>
        <strain evidence="2 3">NBRC 101262</strain>
        <plasmid evidence="2 3">pPP7</plasmid>
    </source>
</reference>